<evidence type="ECO:0000313" key="3">
    <source>
        <dbReference type="Proteomes" id="UP000620127"/>
    </source>
</evidence>
<gene>
    <name evidence="2" type="ORF">GCM10011282_13070</name>
</gene>
<comment type="caution">
    <text evidence="2">The sequence shown here is derived from an EMBL/GenBank/DDBJ whole genome shotgun (WGS) entry which is preliminary data.</text>
</comment>
<dbReference type="EMBL" id="BMYT01000002">
    <property type="protein sequence ID" value="GGX08387.1"/>
    <property type="molecule type" value="Genomic_DNA"/>
</dbReference>
<feature type="transmembrane region" description="Helical" evidence="1">
    <location>
        <begin position="76"/>
        <end position="95"/>
    </location>
</feature>
<feature type="transmembrane region" description="Helical" evidence="1">
    <location>
        <begin position="6"/>
        <end position="28"/>
    </location>
</feature>
<keyword evidence="1" id="KW-0812">Transmembrane</keyword>
<feature type="transmembrane region" description="Helical" evidence="1">
    <location>
        <begin position="51"/>
        <end position="70"/>
    </location>
</feature>
<evidence type="ECO:0008006" key="4">
    <source>
        <dbReference type="Google" id="ProtNLM"/>
    </source>
</evidence>
<accession>A0ABQ2XAV6</accession>
<name>A0ABQ2XAV6_9BURK</name>
<proteinExistence type="predicted"/>
<evidence type="ECO:0000313" key="2">
    <source>
        <dbReference type="EMBL" id="GGX08387.1"/>
    </source>
</evidence>
<protein>
    <recommendedName>
        <fullName evidence="4">N-acetyltransferase domain-containing protein</fullName>
    </recommendedName>
</protein>
<evidence type="ECO:0000256" key="1">
    <source>
        <dbReference type="SAM" id="Phobius"/>
    </source>
</evidence>
<dbReference type="RefSeq" id="WP_189345255.1">
    <property type="nucleotide sequence ID" value="NZ_BMYT01000002.1"/>
</dbReference>
<keyword evidence="3" id="KW-1185">Reference proteome</keyword>
<keyword evidence="1" id="KW-0472">Membrane</keyword>
<keyword evidence="1" id="KW-1133">Transmembrane helix</keyword>
<dbReference type="Proteomes" id="UP000620127">
    <property type="component" value="Unassembled WGS sequence"/>
</dbReference>
<feature type="transmembrane region" description="Helical" evidence="1">
    <location>
        <begin position="107"/>
        <end position="129"/>
    </location>
</feature>
<sequence length="259" mass="28901">MGLIHYLAMAVILLVAAYFIALGFIALIKPSLAARFLLGFAQNIVVHYCELLLRLIVGFALLHLCATMPFTNVIELFAWILIFSTMVLFVLPWRWHRQFAQKVVPYANRYLSVIGVISLALGISLIFALNANAQTPIFAPRAAQTSHSSPSTLGERVPFSVINEANSFQYGSVCIDAAYRGQGVFPRLFETMRLGMCARYPIGVTAFNTPFNRLNPHSYHAHTKKLGVTAIDEFEFNDKPYYGLAFDMARSVFPSKLSP</sequence>
<organism evidence="2 3">
    <name type="scientific">Undibacterium macrobrachii</name>
    <dbReference type="NCBI Taxonomy" id="1119058"/>
    <lineage>
        <taxon>Bacteria</taxon>
        <taxon>Pseudomonadati</taxon>
        <taxon>Pseudomonadota</taxon>
        <taxon>Betaproteobacteria</taxon>
        <taxon>Burkholderiales</taxon>
        <taxon>Oxalobacteraceae</taxon>
        <taxon>Undibacterium</taxon>
    </lineage>
</organism>
<reference evidence="3" key="1">
    <citation type="journal article" date="2019" name="Int. J. Syst. Evol. Microbiol.">
        <title>The Global Catalogue of Microorganisms (GCM) 10K type strain sequencing project: providing services to taxonomists for standard genome sequencing and annotation.</title>
        <authorList>
            <consortium name="The Broad Institute Genomics Platform"/>
            <consortium name="The Broad Institute Genome Sequencing Center for Infectious Disease"/>
            <person name="Wu L."/>
            <person name="Ma J."/>
        </authorList>
    </citation>
    <scope>NUCLEOTIDE SEQUENCE [LARGE SCALE GENOMIC DNA]</scope>
    <source>
        <strain evidence="3">KCTC 23916</strain>
    </source>
</reference>